<dbReference type="PANTHER" id="PTHR43434">
    <property type="entry name" value="PHOSPHOGLYCOLATE PHOSPHATASE"/>
    <property type="match status" value="1"/>
</dbReference>
<accession>A0A0F6W7C3</accession>
<sequence>MRPTIALFDIDGTLVSCGGAGRRSMERAFVEIGARTEHAGFDFGGMTDRAIARQGLRNAGLDDHDAAIDALIERYLSHLAGEVTRSEGYRVLPGVVEMLERLRALGAIAIGLGTGNVEAGARVKLTRGALHDRFDFGGFGSDAEDRAQLLAIGADRGAARLGRARSECRVVVIGDTPRDVSAAIAIGAECLAVGTGAHAADALARVGAHVAVDDLRDVRAWEMVTGG</sequence>
<dbReference type="RefSeq" id="WP_053236406.1">
    <property type="nucleotide sequence ID" value="NZ_CP011125.1"/>
</dbReference>
<dbReference type="Proteomes" id="UP000034883">
    <property type="component" value="Chromosome"/>
</dbReference>
<organism evidence="5 6">
    <name type="scientific">Sandaracinus amylolyticus</name>
    <dbReference type="NCBI Taxonomy" id="927083"/>
    <lineage>
        <taxon>Bacteria</taxon>
        <taxon>Pseudomonadati</taxon>
        <taxon>Myxococcota</taxon>
        <taxon>Polyangia</taxon>
        <taxon>Polyangiales</taxon>
        <taxon>Sandaracinaceae</taxon>
        <taxon>Sandaracinus</taxon>
    </lineage>
</organism>
<dbReference type="OrthoDB" id="9781769at2"/>
<keyword evidence="6" id="KW-1185">Reference proteome</keyword>
<evidence type="ECO:0000256" key="3">
    <source>
        <dbReference type="ARBA" id="ARBA00006171"/>
    </source>
</evidence>
<dbReference type="AlphaFoldDB" id="A0A0F6W7C3"/>
<comment type="catalytic activity">
    <reaction evidence="1">
        <text>2-phosphoglycolate + H2O = glycolate + phosphate</text>
        <dbReference type="Rhea" id="RHEA:14369"/>
        <dbReference type="ChEBI" id="CHEBI:15377"/>
        <dbReference type="ChEBI" id="CHEBI:29805"/>
        <dbReference type="ChEBI" id="CHEBI:43474"/>
        <dbReference type="ChEBI" id="CHEBI:58033"/>
        <dbReference type="EC" id="3.1.3.18"/>
    </reaction>
</comment>
<reference evidence="5 6" key="1">
    <citation type="submission" date="2015-03" db="EMBL/GenBank/DDBJ databases">
        <title>Genome assembly of Sandaracinus amylolyticus DSM 53668.</title>
        <authorList>
            <person name="Sharma G."/>
            <person name="Subramanian S."/>
        </authorList>
    </citation>
    <scope>NUCLEOTIDE SEQUENCE [LARGE SCALE GENOMIC DNA]</scope>
    <source>
        <strain evidence="5 6">DSM 53668</strain>
    </source>
</reference>
<dbReference type="InterPro" id="IPR023214">
    <property type="entry name" value="HAD_sf"/>
</dbReference>
<comment type="similarity">
    <text evidence="3">Belongs to the HAD-like hydrolase superfamily. CbbY/CbbZ/Gph/YieH family.</text>
</comment>
<evidence type="ECO:0000256" key="4">
    <source>
        <dbReference type="ARBA" id="ARBA00013078"/>
    </source>
</evidence>
<evidence type="ECO:0000256" key="2">
    <source>
        <dbReference type="ARBA" id="ARBA00004818"/>
    </source>
</evidence>
<evidence type="ECO:0000313" key="5">
    <source>
        <dbReference type="EMBL" id="AKF09350.1"/>
    </source>
</evidence>
<dbReference type="InterPro" id="IPR036412">
    <property type="entry name" value="HAD-like_sf"/>
</dbReference>
<dbReference type="Gene3D" id="1.10.150.240">
    <property type="entry name" value="Putative phosphatase, domain 2"/>
    <property type="match status" value="1"/>
</dbReference>
<dbReference type="GO" id="GO:0008967">
    <property type="term" value="F:phosphoglycolate phosphatase activity"/>
    <property type="evidence" value="ECO:0007669"/>
    <property type="project" value="UniProtKB-EC"/>
</dbReference>
<dbReference type="SUPFAM" id="SSF56784">
    <property type="entry name" value="HAD-like"/>
    <property type="match status" value="1"/>
</dbReference>
<dbReference type="Gene3D" id="3.40.50.1000">
    <property type="entry name" value="HAD superfamily/HAD-like"/>
    <property type="match status" value="1"/>
</dbReference>
<comment type="pathway">
    <text evidence="2">Organic acid metabolism; glycolate biosynthesis; glycolate from 2-phosphoglycolate: step 1/1.</text>
</comment>
<dbReference type="STRING" id="927083.DB32_006499"/>
<protein>
    <recommendedName>
        <fullName evidence="4">phosphoglycolate phosphatase</fullName>
        <ecNumber evidence="4">3.1.3.18</ecNumber>
    </recommendedName>
</protein>
<evidence type="ECO:0000313" key="6">
    <source>
        <dbReference type="Proteomes" id="UP000034883"/>
    </source>
</evidence>
<dbReference type="EC" id="3.1.3.18" evidence="4"/>
<evidence type="ECO:0000256" key="1">
    <source>
        <dbReference type="ARBA" id="ARBA00000830"/>
    </source>
</evidence>
<dbReference type="PANTHER" id="PTHR43434:SF1">
    <property type="entry name" value="PHOSPHOGLYCOLATE PHOSPHATASE"/>
    <property type="match status" value="1"/>
</dbReference>
<dbReference type="EMBL" id="CP011125">
    <property type="protein sequence ID" value="AKF09350.1"/>
    <property type="molecule type" value="Genomic_DNA"/>
</dbReference>
<keyword evidence="5" id="KW-0378">Hydrolase</keyword>
<proteinExistence type="inferred from homology"/>
<dbReference type="KEGG" id="samy:DB32_006499"/>
<dbReference type="GO" id="GO:0006281">
    <property type="term" value="P:DNA repair"/>
    <property type="evidence" value="ECO:0007669"/>
    <property type="project" value="TreeGrafter"/>
</dbReference>
<dbReference type="PROSITE" id="PS01228">
    <property type="entry name" value="COF_1"/>
    <property type="match status" value="1"/>
</dbReference>
<dbReference type="Pfam" id="PF00702">
    <property type="entry name" value="Hydrolase"/>
    <property type="match status" value="1"/>
</dbReference>
<dbReference type="InterPro" id="IPR050155">
    <property type="entry name" value="HAD-like_hydrolase_sf"/>
</dbReference>
<dbReference type="InterPro" id="IPR023198">
    <property type="entry name" value="PGP-like_dom2"/>
</dbReference>
<name>A0A0F6W7C3_9BACT</name>
<gene>
    <name evidence="5" type="ORF">DB32_006499</name>
</gene>